<dbReference type="HOGENOM" id="CLU_097238_0_0_1"/>
<feature type="chain" id="PRO_5002096975" description="Cell wall protein PhiA" evidence="1">
    <location>
        <begin position="18"/>
        <end position="178"/>
    </location>
</feature>
<gene>
    <name evidence="2" type="ORF">MAM_01534</name>
</gene>
<accession>A0A0B2X660</accession>
<dbReference type="EMBL" id="AZHE01000002">
    <property type="protein sequence ID" value="KHO00756.1"/>
    <property type="molecule type" value="Genomic_DNA"/>
</dbReference>
<comment type="caution">
    <text evidence="2">The sequence shown here is derived from an EMBL/GenBank/DDBJ whole genome shotgun (WGS) entry which is preliminary data.</text>
</comment>
<dbReference type="AlphaFoldDB" id="A0A0B2X660"/>
<keyword evidence="3" id="KW-1185">Reference proteome</keyword>
<keyword evidence="1" id="KW-0732">Signal</keyword>
<name>A0A0B2X660_METAS</name>
<proteinExistence type="predicted"/>
<dbReference type="RefSeq" id="XP_040681821.1">
    <property type="nucleotide sequence ID" value="XM_040820333.1"/>
</dbReference>
<evidence type="ECO:0008006" key="4">
    <source>
        <dbReference type="Google" id="ProtNLM"/>
    </source>
</evidence>
<evidence type="ECO:0000313" key="3">
    <source>
        <dbReference type="Proteomes" id="UP000030816"/>
    </source>
</evidence>
<evidence type="ECO:0000313" key="2">
    <source>
        <dbReference type="EMBL" id="KHO00756.1"/>
    </source>
</evidence>
<feature type="signal peptide" evidence="1">
    <location>
        <begin position="1"/>
        <end position="17"/>
    </location>
</feature>
<dbReference type="OrthoDB" id="4093325at2759"/>
<evidence type="ECO:0000256" key="1">
    <source>
        <dbReference type="SAM" id="SignalP"/>
    </source>
</evidence>
<sequence>MKFLAISLPALAGSALAVPYRPQAFDIMALRSASPIHFAPLSAAQGSLFLNLRHQGATCKGANNRATFYLDESKLFLYSDGDVVQQVYVDRSGMGQGKIGYITGDARAPRNAEFDGWSIDPAGNLVFHNNILQACPGSIDDSWSVWLTEVINPGGNTGCLGFSPRSLPIDKPVSCVYS</sequence>
<dbReference type="GeneID" id="63735989"/>
<protein>
    <recommendedName>
        <fullName evidence="4">Cell wall protein PhiA</fullName>
    </recommendedName>
</protein>
<organism evidence="2 3">
    <name type="scientific">Metarhizium album (strain ARSEF 1941)</name>
    <dbReference type="NCBI Taxonomy" id="1081103"/>
    <lineage>
        <taxon>Eukaryota</taxon>
        <taxon>Fungi</taxon>
        <taxon>Dikarya</taxon>
        <taxon>Ascomycota</taxon>
        <taxon>Pezizomycotina</taxon>
        <taxon>Sordariomycetes</taxon>
        <taxon>Hypocreomycetidae</taxon>
        <taxon>Hypocreales</taxon>
        <taxon>Clavicipitaceae</taxon>
        <taxon>Metarhizium</taxon>
    </lineage>
</organism>
<reference evidence="2 3" key="1">
    <citation type="journal article" date="2014" name="Proc. Natl. Acad. Sci. U.S.A.">
        <title>Trajectory and genomic determinants of fungal-pathogen speciation and host adaptation.</title>
        <authorList>
            <person name="Hu X."/>
            <person name="Xiao G."/>
            <person name="Zheng P."/>
            <person name="Shang Y."/>
            <person name="Su Y."/>
            <person name="Zhang X."/>
            <person name="Liu X."/>
            <person name="Zhan S."/>
            <person name="St Leger R.J."/>
            <person name="Wang C."/>
        </authorList>
    </citation>
    <scope>NUCLEOTIDE SEQUENCE [LARGE SCALE GENOMIC DNA]</scope>
    <source>
        <strain evidence="2 3">ARSEF 1941</strain>
    </source>
</reference>
<dbReference type="Proteomes" id="UP000030816">
    <property type="component" value="Unassembled WGS sequence"/>
</dbReference>